<name>E1X4K0_HALMS</name>
<accession>E1X4K0</accession>
<dbReference type="PANTHER" id="PTHR11562">
    <property type="entry name" value="CATION EFFLUX PROTEIN/ ZINC TRANSPORTER"/>
    <property type="match status" value="1"/>
</dbReference>
<dbReference type="GO" id="GO:0005886">
    <property type="term" value="C:plasma membrane"/>
    <property type="evidence" value="ECO:0007669"/>
    <property type="project" value="TreeGrafter"/>
</dbReference>
<keyword evidence="3" id="KW-0406">Ion transport</keyword>
<evidence type="ECO:0000313" key="9">
    <source>
        <dbReference type="Proteomes" id="UP000008963"/>
    </source>
</evidence>
<dbReference type="PANTHER" id="PTHR11562:SF17">
    <property type="entry name" value="RE54080P-RELATED"/>
    <property type="match status" value="1"/>
</dbReference>
<keyword evidence="4 6" id="KW-1133">Transmembrane helix</keyword>
<evidence type="ECO:0000256" key="3">
    <source>
        <dbReference type="ARBA" id="ARBA00022906"/>
    </source>
</evidence>
<keyword evidence="3" id="KW-0862">Zinc</keyword>
<evidence type="ECO:0000259" key="7">
    <source>
        <dbReference type="Pfam" id="PF01545"/>
    </source>
</evidence>
<sequence length="213" mass="23554">MAKSCCESKSTELDQLREKQRNVLVIVLIINFVMFLIEFSYGILSKSTALLSDSLDMLGDATVYAFSLYVINKGLRWKAKAALLKGLIITLFGLYVLGEATYKALNDVLPAAQTMGVVGVLALIANSACLALLLKHREDDINMKSTWICSRNDIVANTGVLIAAALVYYFQSKWPDIIVGLIIALVFLKSAFSILSESISVYRDSNNDREENR</sequence>
<organism evidence="8 9">
    <name type="scientific">Halobacteriovorax marinus (strain ATCC BAA-682 / DSM 15412 / SJ)</name>
    <name type="common">Bacteriovorax marinus</name>
    <dbReference type="NCBI Taxonomy" id="862908"/>
    <lineage>
        <taxon>Bacteria</taxon>
        <taxon>Pseudomonadati</taxon>
        <taxon>Bdellovibrionota</taxon>
        <taxon>Bacteriovoracia</taxon>
        <taxon>Bacteriovoracales</taxon>
        <taxon>Halobacteriovoraceae</taxon>
        <taxon>Halobacteriovorax</taxon>
    </lineage>
</organism>
<feature type="transmembrane region" description="Helical" evidence="6">
    <location>
        <begin position="83"/>
        <end position="102"/>
    </location>
</feature>
<dbReference type="RefSeq" id="WP_014243217.1">
    <property type="nucleotide sequence ID" value="NC_016620.1"/>
</dbReference>
<comment type="subcellular location">
    <subcellularLocation>
        <location evidence="1">Membrane</location>
        <topology evidence="1">Multi-pass membrane protein</topology>
    </subcellularLocation>
</comment>
<evidence type="ECO:0000256" key="1">
    <source>
        <dbReference type="ARBA" id="ARBA00004141"/>
    </source>
</evidence>
<reference evidence="9" key="1">
    <citation type="journal article" date="2013" name="ISME J.">
        <title>A small predatory core genome in the divergent marine Bacteriovorax marinus SJ and the terrestrial Bdellovibrio bacteriovorus.</title>
        <authorList>
            <person name="Crossman L.C."/>
            <person name="Chen H."/>
            <person name="Cerdeno-Tarraga A.M."/>
            <person name="Brooks K."/>
            <person name="Quail M.A."/>
            <person name="Pineiro S.A."/>
            <person name="Hobley L."/>
            <person name="Sockett R.E."/>
            <person name="Bentley S.D."/>
            <person name="Parkhill J."/>
            <person name="Williams H.N."/>
            <person name="Stine O.C."/>
        </authorList>
    </citation>
    <scope>NUCLEOTIDE SEQUENCE [LARGE SCALE GENOMIC DNA]</scope>
    <source>
        <strain evidence="9">ATCC BAA-682 / DSM 15412 / SJ</strain>
    </source>
</reference>
<dbReference type="AlphaFoldDB" id="E1X4K0"/>
<dbReference type="InterPro" id="IPR002524">
    <property type="entry name" value="Cation_efflux"/>
</dbReference>
<protein>
    <submittedName>
        <fullName evidence="8">Integral membrane protein</fullName>
    </submittedName>
</protein>
<dbReference type="InterPro" id="IPR050681">
    <property type="entry name" value="CDF/SLC30A"/>
</dbReference>
<proteinExistence type="predicted"/>
<keyword evidence="2 6" id="KW-0812">Transmembrane</keyword>
<dbReference type="InterPro" id="IPR058533">
    <property type="entry name" value="Cation_efflux_TM"/>
</dbReference>
<evidence type="ECO:0000256" key="2">
    <source>
        <dbReference type="ARBA" id="ARBA00022692"/>
    </source>
</evidence>
<feature type="transmembrane region" description="Helical" evidence="6">
    <location>
        <begin position="50"/>
        <end position="71"/>
    </location>
</feature>
<dbReference type="NCBIfam" id="TIGR01297">
    <property type="entry name" value="CDF"/>
    <property type="match status" value="1"/>
</dbReference>
<dbReference type="STRING" id="862908.BMS_0518"/>
<dbReference type="KEGG" id="bmx:BMS_0518"/>
<dbReference type="InterPro" id="IPR027469">
    <property type="entry name" value="Cation_efflux_TMD_sf"/>
</dbReference>
<keyword evidence="3" id="KW-0813">Transport</keyword>
<feature type="transmembrane region" description="Helical" evidence="6">
    <location>
        <begin position="177"/>
        <end position="195"/>
    </location>
</feature>
<gene>
    <name evidence="8" type="ordered locus">BMS_0518</name>
</gene>
<dbReference type="HOGENOM" id="CLU_013430_8_0_7"/>
<evidence type="ECO:0000256" key="4">
    <source>
        <dbReference type="ARBA" id="ARBA00022989"/>
    </source>
</evidence>
<dbReference type="PATRIC" id="fig|862908.3.peg.496"/>
<dbReference type="Gene3D" id="1.20.1510.10">
    <property type="entry name" value="Cation efflux protein transmembrane domain"/>
    <property type="match status" value="1"/>
</dbReference>
<dbReference type="Proteomes" id="UP000008963">
    <property type="component" value="Chromosome"/>
</dbReference>
<feature type="domain" description="Cation efflux protein transmembrane" evidence="7">
    <location>
        <begin position="24"/>
        <end position="200"/>
    </location>
</feature>
<dbReference type="OrthoDB" id="9799649at2"/>
<keyword evidence="3" id="KW-0864">Zinc transport</keyword>
<dbReference type="SUPFAM" id="SSF161111">
    <property type="entry name" value="Cation efflux protein transmembrane domain-like"/>
    <property type="match status" value="1"/>
</dbReference>
<evidence type="ECO:0000256" key="5">
    <source>
        <dbReference type="ARBA" id="ARBA00023136"/>
    </source>
</evidence>
<dbReference type="Pfam" id="PF01545">
    <property type="entry name" value="Cation_efflux"/>
    <property type="match status" value="1"/>
</dbReference>
<feature type="transmembrane region" description="Helical" evidence="6">
    <location>
        <begin position="154"/>
        <end position="171"/>
    </location>
</feature>
<feature type="transmembrane region" description="Helical" evidence="6">
    <location>
        <begin position="23"/>
        <end position="44"/>
    </location>
</feature>
<keyword evidence="5 6" id="KW-0472">Membrane</keyword>
<dbReference type="eggNOG" id="COG1230">
    <property type="taxonomic scope" value="Bacteria"/>
</dbReference>
<evidence type="ECO:0000313" key="8">
    <source>
        <dbReference type="EMBL" id="CBW25430.1"/>
    </source>
</evidence>
<dbReference type="EMBL" id="FQ312005">
    <property type="protein sequence ID" value="CBW25430.1"/>
    <property type="molecule type" value="Genomic_DNA"/>
</dbReference>
<evidence type="ECO:0000256" key="6">
    <source>
        <dbReference type="SAM" id="Phobius"/>
    </source>
</evidence>
<feature type="transmembrane region" description="Helical" evidence="6">
    <location>
        <begin position="114"/>
        <end position="134"/>
    </location>
</feature>
<keyword evidence="9" id="KW-1185">Reference proteome</keyword>
<dbReference type="GO" id="GO:0005385">
    <property type="term" value="F:zinc ion transmembrane transporter activity"/>
    <property type="evidence" value="ECO:0007669"/>
    <property type="project" value="TreeGrafter"/>
</dbReference>